<dbReference type="AlphaFoldDB" id="W3WXI7"/>
<evidence type="ECO:0000313" key="1">
    <source>
        <dbReference type="EMBL" id="ETS77832.1"/>
    </source>
</evidence>
<dbReference type="InParanoid" id="W3WXI7"/>
<sequence length="124" mass="14551">MYFGRDDRLRWRGTWGQPVIRFLARFILCWPYETKLASRNPARHFPVTAEAVIFWGADRPFDPTAEAWHTCISCLLNRILDDLKAIANDRYDSLVELLKHVDDYIRFHDSKNGSNAFFSVTRSI</sequence>
<keyword evidence="2" id="KW-1185">Reference proteome</keyword>
<gene>
    <name evidence="1" type="ORF">PFICI_09894</name>
</gene>
<dbReference type="Proteomes" id="UP000030651">
    <property type="component" value="Unassembled WGS sequence"/>
</dbReference>
<dbReference type="KEGG" id="pfy:PFICI_09894"/>
<dbReference type="EMBL" id="KI912115">
    <property type="protein sequence ID" value="ETS77832.1"/>
    <property type="molecule type" value="Genomic_DNA"/>
</dbReference>
<dbReference type="GeneID" id="19274907"/>
<organism evidence="1 2">
    <name type="scientific">Pestalotiopsis fici (strain W106-1 / CGMCC3.15140)</name>
    <dbReference type="NCBI Taxonomy" id="1229662"/>
    <lineage>
        <taxon>Eukaryota</taxon>
        <taxon>Fungi</taxon>
        <taxon>Dikarya</taxon>
        <taxon>Ascomycota</taxon>
        <taxon>Pezizomycotina</taxon>
        <taxon>Sordariomycetes</taxon>
        <taxon>Xylariomycetidae</taxon>
        <taxon>Amphisphaeriales</taxon>
        <taxon>Sporocadaceae</taxon>
        <taxon>Pestalotiopsis</taxon>
    </lineage>
</organism>
<name>W3WXI7_PESFW</name>
<accession>W3WXI7</accession>
<proteinExistence type="predicted"/>
<reference evidence="2" key="1">
    <citation type="journal article" date="2015" name="BMC Genomics">
        <title>Genomic and transcriptomic analysis of the endophytic fungus Pestalotiopsis fici reveals its lifestyle and high potential for synthesis of natural products.</title>
        <authorList>
            <person name="Wang X."/>
            <person name="Zhang X."/>
            <person name="Liu L."/>
            <person name="Xiang M."/>
            <person name="Wang W."/>
            <person name="Sun X."/>
            <person name="Che Y."/>
            <person name="Guo L."/>
            <person name="Liu G."/>
            <person name="Guo L."/>
            <person name="Wang C."/>
            <person name="Yin W.B."/>
            <person name="Stadler M."/>
            <person name="Zhang X."/>
            <person name="Liu X."/>
        </authorList>
    </citation>
    <scope>NUCLEOTIDE SEQUENCE [LARGE SCALE GENOMIC DNA]</scope>
    <source>
        <strain evidence="2">W106-1 / CGMCC3.15140</strain>
    </source>
</reference>
<dbReference type="HOGENOM" id="CLU_2004696_0_0_1"/>
<evidence type="ECO:0000313" key="2">
    <source>
        <dbReference type="Proteomes" id="UP000030651"/>
    </source>
</evidence>
<dbReference type="RefSeq" id="XP_007836666.1">
    <property type="nucleotide sequence ID" value="XM_007838475.1"/>
</dbReference>
<protein>
    <submittedName>
        <fullName evidence="1">Uncharacterized protein</fullName>
    </submittedName>
</protein>